<evidence type="ECO:0000313" key="7">
    <source>
        <dbReference type="WBParaSite" id="HPBE_0001516001-mRNA-1"/>
    </source>
</evidence>
<keyword evidence="6" id="KW-1185">Reference proteome</keyword>
<dbReference type="Gene3D" id="1.10.510.10">
    <property type="entry name" value="Transferase(Phosphotransferase) domain 1"/>
    <property type="match status" value="1"/>
</dbReference>
<reference evidence="7" key="2">
    <citation type="submission" date="2019-09" db="UniProtKB">
        <authorList>
            <consortium name="WormBaseParasite"/>
        </authorList>
    </citation>
    <scope>IDENTIFICATION</scope>
</reference>
<dbReference type="GO" id="GO:0005524">
    <property type="term" value="F:ATP binding"/>
    <property type="evidence" value="ECO:0007669"/>
    <property type="project" value="UniProtKB-KW"/>
</dbReference>
<feature type="compositionally biased region" description="Basic and acidic residues" evidence="3">
    <location>
        <begin position="107"/>
        <end position="123"/>
    </location>
</feature>
<dbReference type="InterPro" id="IPR050198">
    <property type="entry name" value="Non-receptor_tyrosine_kinases"/>
</dbReference>
<dbReference type="PANTHER" id="PTHR24418">
    <property type="entry name" value="TYROSINE-PROTEIN KINASE"/>
    <property type="match status" value="1"/>
</dbReference>
<proteinExistence type="predicted"/>
<dbReference type="GO" id="GO:0004672">
    <property type="term" value="F:protein kinase activity"/>
    <property type="evidence" value="ECO:0007669"/>
    <property type="project" value="InterPro"/>
</dbReference>
<sequence length="372" mass="41465">MSEKPGGARSSTSAESNSWESKRSDGHPLTEDTTQQGKRGLGEKAAVSKLEISKTATKPKESPRTLTTLEDCGTQESAGHTTTTPTRIDPRLLPRTVLAKELVRKLKGKDTRPNRHPNNERTNKTLTVEPDQGKTLELTKTLEANTTVRARGSSRQRQKREVLVVDDDTTSTGLHTVATMPTEDPSRETADRKRKVAKSRRSAREVRGAKKSSSDRVAHSGSHRELGRRPKKTFVGSPRTRSNRELRIVGKGVGCFRFHYIHYLKSASVFQGARTSSLREITIICHEGHGSDKEFEETKDARDQMLEEAQMMSYYVHSHIVELYGVACGHPPVLIVMEYCPGGNLEVHLKSQKDSIEVGERIIFALEVVLYV</sequence>
<feature type="compositionally biased region" description="Basic residues" evidence="3">
    <location>
        <begin position="192"/>
        <end position="201"/>
    </location>
</feature>
<keyword evidence="1" id="KW-0547">Nucleotide-binding</keyword>
<organism evidence="6 7">
    <name type="scientific">Heligmosomoides polygyrus</name>
    <name type="common">Parasitic roundworm</name>
    <dbReference type="NCBI Taxonomy" id="6339"/>
    <lineage>
        <taxon>Eukaryota</taxon>
        <taxon>Metazoa</taxon>
        <taxon>Ecdysozoa</taxon>
        <taxon>Nematoda</taxon>
        <taxon>Chromadorea</taxon>
        <taxon>Rhabditida</taxon>
        <taxon>Rhabditina</taxon>
        <taxon>Rhabditomorpha</taxon>
        <taxon>Strongyloidea</taxon>
        <taxon>Heligmosomidae</taxon>
        <taxon>Heligmosomoides</taxon>
    </lineage>
</organism>
<dbReference type="PROSITE" id="PS50011">
    <property type="entry name" value="PROTEIN_KINASE_DOM"/>
    <property type="match status" value="1"/>
</dbReference>
<dbReference type="Pfam" id="PF07714">
    <property type="entry name" value="PK_Tyr_Ser-Thr"/>
    <property type="match status" value="1"/>
</dbReference>
<evidence type="ECO:0000313" key="6">
    <source>
        <dbReference type="Proteomes" id="UP000050761"/>
    </source>
</evidence>
<name>A0A183G1R1_HELPZ</name>
<feature type="compositionally biased region" description="Polar residues" evidence="3">
    <location>
        <begin position="64"/>
        <end position="86"/>
    </location>
</feature>
<feature type="domain" description="Protein kinase" evidence="4">
    <location>
        <begin position="243"/>
        <end position="372"/>
    </location>
</feature>
<feature type="region of interest" description="Disordered" evidence="3">
    <location>
        <begin position="1"/>
        <end position="90"/>
    </location>
</feature>
<feature type="region of interest" description="Disordered" evidence="3">
    <location>
        <begin position="107"/>
        <end position="126"/>
    </location>
</feature>
<evidence type="ECO:0000256" key="3">
    <source>
        <dbReference type="SAM" id="MobiDB-lite"/>
    </source>
</evidence>
<feature type="compositionally biased region" description="Basic and acidic residues" evidence="3">
    <location>
        <begin position="20"/>
        <end position="30"/>
    </location>
</feature>
<dbReference type="InterPro" id="IPR000719">
    <property type="entry name" value="Prot_kinase_dom"/>
</dbReference>
<dbReference type="AlphaFoldDB" id="A0A183G1R1"/>
<dbReference type="InterPro" id="IPR011009">
    <property type="entry name" value="Kinase-like_dom_sf"/>
</dbReference>
<feature type="compositionally biased region" description="Basic and acidic residues" evidence="3">
    <location>
        <begin position="202"/>
        <end position="228"/>
    </location>
</feature>
<dbReference type="EMBL" id="UZAH01028720">
    <property type="protein sequence ID" value="VDP01947.1"/>
    <property type="molecule type" value="Genomic_DNA"/>
</dbReference>
<evidence type="ECO:0000256" key="2">
    <source>
        <dbReference type="ARBA" id="ARBA00022840"/>
    </source>
</evidence>
<protein>
    <submittedName>
        <fullName evidence="7">Protein kinase domain-containing protein</fullName>
    </submittedName>
</protein>
<reference evidence="5 6" key="1">
    <citation type="submission" date="2018-11" db="EMBL/GenBank/DDBJ databases">
        <authorList>
            <consortium name="Pathogen Informatics"/>
        </authorList>
    </citation>
    <scope>NUCLEOTIDE SEQUENCE [LARGE SCALE GENOMIC DNA]</scope>
</reference>
<evidence type="ECO:0000256" key="1">
    <source>
        <dbReference type="ARBA" id="ARBA00022741"/>
    </source>
</evidence>
<accession>A0A183G1R1</accession>
<dbReference type="InterPro" id="IPR001245">
    <property type="entry name" value="Ser-Thr/Tyr_kinase_cat_dom"/>
</dbReference>
<dbReference type="WBParaSite" id="HPBE_0001516001-mRNA-1">
    <property type="protein sequence ID" value="HPBE_0001516001-mRNA-1"/>
    <property type="gene ID" value="HPBE_0001516001"/>
</dbReference>
<keyword evidence="2" id="KW-0067">ATP-binding</keyword>
<feature type="compositionally biased region" description="Low complexity" evidence="3">
    <location>
        <begin position="10"/>
        <end position="19"/>
    </location>
</feature>
<gene>
    <name evidence="5" type="ORF">HPBE_LOCUS15159</name>
</gene>
<evidence type="ECO:0000313" key="5">
    <source>
        <dbReference type="EMBL" id="VDP01947.1"/>
    </source>
</evidence>
<dbReference type="Proteomes" id="UP000050761">
    <property type="component" value="Unassembled WGS sequence"/>
</dbReference>
<evidence type="ECO:0000259" key="4">
    <source>
        <dbReference type="PROSITE" id="PS50011"/>
    </source>
</evidence>
<feature type="region of interest" description="Disordered" evidence="3">
    <location>
        <begin position="147"/>
        <end position="239"/>
    </location>
</feature>
<dbReference type="OrthoDB" id="1924287at2759"/>
<dbReference type="SUPFAM" id="SSF56112">
    <property type="entry name" value="Protein kinase-like (PK-like)"/>
    <property type="match status" value="1"/>
</dbReference>
<accession>A0A3P7ZJ61</accession>